<gene>
    <name evidence="1" type="ORF">SAMN05216581_4604</name>
</gene>
<accession>A0A1H6NXQ7</accession>
<dbReference type="EMBL" id="LT629972">
    <property type="protein sequence ID" value="SEI21731.1"/>
    <property type="molecule type" value="Genomic_DNA"/>
</dbReference>
<organism evidence="1 2">
    <name type="scientific">Pseudomonas asplenii</name>
    <dbReference type="NCBI Taxonomy" id="53407"/>
    <lineage>
        <taxon>Bacteria</taxon>
        <taxon>Pseudomonadati</taxon>
        <taxon>Pseudomonadota</taxon>
        <taxon>Gammaproteobacteria</taxon>
        <taxon>Pseudomonadales</taxon>
        <taxon>Pseudomonadaceae</taxon>
        <taxon>Pseudomonas</taxon>
    </lineage>
</organism>
<proteinExistence type="predicted"/>
<reference evidence="1 2" key="1">
    <citation type="submission" date="2016-10" db="EMBL/GenBank/DDBJ databases">
        <authorList>
            <person name="de Groot N.N."/>
        </authorList>
    </citation>
    <scope>NUCLEOTIDE SEQUENCE [LARGE SCALE GENOMIC DNA]</scope>
    <source>
        <strain evidence="1 2">LMG 2158</strain>
    </source>
</reference>
<dbReference type="Proteomes" id="UP000182272">
    <property type="component" value="Chromosome I"/>
</dbReference>
<evidence type="ECO:0000313" key="1">
    <source>
        <dbReference type="EMBL" id="SEI21731.1"/>
    </source>
</evidence>
<sequence length="39" mass="4576">MKNLLAIIGCVVTLKKACELYRDYQDLKRYKETHVPQGH</sequence>
<protein>
    <submittedName>
        <fullName evidence="1">Uncharacterized protein</fullName>
    </submittedName>
</protein>
<name>A0A1H6NXQ7_9PSED</name>
<dbReference type="AlphaFoldDB" id="A0A1H6NXQ7"/>
<evidence type="ECO:0000313" key="2">
    <source>
        <dbReference type="Proteomes" id="UP000182272"/>
    </source>
</evidence>